<feature type="binding site" evidence="6">
    <location>
        <position position="28"/>
    </location>
    <ligand>
        <name>substrate</name>
    </ligand>
</feature>
<name>A0A7S0VT75_9CRYP</name>
<gene>
    <name evidence="8" type="ORF">HTEP1355_LOCUS10133</name>
</gene>
<evidence type="ECO:0000256" key="5">
    <source>
        <dbReference type="PIRSR" id="PIRSR031051-1"/>
    </source>
</evidence>
<dbReference type="InterPro" id="IPR023214">
    <property type="entry name" value="HAD_sf"/>
</dbReference>
<feature type="active site" description="Nucleophile" evidence="5">
    <location>
        <position position="17"/>
    </location>
</feature>
<comment type="cofactor">
    <cofactor evidence="1 7">
        <name>Mg(2+)</name>
        <dbReference type="ChEBI" id="CHEBI:18420"/>
    </cofactor>
</comment>
<dbReference type="GO" id="GO:0016791">
    <property type="term" value="F:phosphatase activity"/>
    <property type="evidence" value="ECO:0007669"/>
    <property type="project" value="InterPro"/>
</dbReference>
<dbReference type="PANTHER" id="PTHR20889">
    <property type="entry name" value="PHOSPHATASE, ORPHAN 1, 2"/>
    <property type="match status" value="1"/>
</dbReference>
<keyword evidence="3" id="KW-0378">Hydrolase</keyword>
<feature type="active site" description="Proton donor" evidence="5">
    <location>
        <position position="19"/>
    </location>
</feature>
<accession>A0A7S0VT75</accession>
<organism evidence="8">
    <name type="scientific">Hemiselmis tepida</name>
    <dbReference type="NCBI Taxonomy" id="464990"/>
    <lineage>
        <taxon>Eukaryota</taxon>
        <taxon>Cryptophyceae</taxon>
        <taxon>Cryptomonadales</taxon>
        <taxon>Hemiselmidaceae</taxon>
        <taxon>Hemiselmis</taxon>
    </lineage>
</organism>
<evidence type="ECO:0008006" key="9">
    <source>
        <dbReference type="Google" id="ProtNLM"/>
    </source>
</evidence>
<evidence type="ECO:0000256" key="4">
    <source>
        <dbReference type="ARBA" id="ARBA00022842"/>
    </source>
</evidence>
<evidence type="ECO:0000256" key="1">
    <source>
        <dbReference type="ARBA" id="ARBA00001946"/>
    </source>
</evidence>
<dbReference type="AlphaFoldDB" id="A0A7S0VT75"/>
<reference evidence="8" key="1">
    <citation type="submission" date="2021-01" db="EMBL/GenBank/DDBJ databases">
        <authorList>
            <person name="Corre E."/>
            <person name="Pelletier E."/>
            <person name="Niang G."/>
            <person name="Scheremetjew M."/>
            <person name="Finn R."/>
            <person name="Kale V."/>
            <person name="Holt S."/>
            <person name="Cochrane G."/>
            <person name="Meng A."/>
            <person name="Brown T."/>
            <person name="Cohen L."/>
        </authorList>
    </citation>
    <scope>NUCLEOTIDE SEQUENCE</scope>
    <source>
        <strain evidence="8">CCMP443</strain>
    </source>
</reference>
<feature type="binding site" evidence="6">
    <location>
        <position position="108"/>
    </location>
    <ligand>
        <name>substrate</name>
    </ligand>
</feature>
<evidence type="ECO:0000313" key="8">
    <source>
        <dbReference type="EMBL" id="CAD8796493.1"/>
    </source>
</evidence>
<dbReference type="EMBL" id="HBFN01017389">
    <property type="protein sequence ID" value="CAD8796493.1"/>
    <property type="molecule type" value="Transcribed_RNA"/>
</dbReference>
<keyword evidence="4 7" id="KW-0460">Magnesium</keyword>
<feature type="binding site" evidence="7">
    <location>
        <position position="17"/>
    </location>
    <ligand>
        <name>Mg(2+)</name>
        <dbReference type="ChEBI" id="CHEBI:18420"/>
    </ligand>
</feature>
<dbReference type="GO" id="GO:0046872">
    <property type="term" value="F:metal ion binding"/>
    <property type="evidence" value="ECO:0007669"/>
    <property type="project" value="UniProtKB-KW"/>
</dbReference>
<dbReference type="InterPro" id="IPR036412">
    <property type="entry name" value="HAD-like_sf"/>
</dbReference>
<dbReference type="InterPro" id="IPR006384">
    <property type="entry name" value="HAD_hydro_PyrdxlP_Pase-like"/>
</dbReference>
<feature type="binding site" evidence="7">
    <location>
        <position position="19"/>
    </location>
    <ligand>
        <name>Mg(2+)</name>
        <dbReference type="ChEBI" id="CHEBI:18420"/>
    </ligand>
</feature>
<protein>
    <recommendedName>
        <fullName evidence="9">Phosphoserine phosphatase</fullName>
    </recommendedName>
</protein>
<feature type="binding site" evidence="7">
    <location>
        <position position="186"/>
    </location>
    <ligand>
        <name>Mg(2+)</name>
        <dbReference type="ChEBI" id="CHEBI:18420"/>
    </ligand>
</feature>
<dbReference type="InterPro" id="IPR016965">
    <property type="entry name" value="Pase_PHOSPHO-typ"/>
</dbReference>
<dbReference type="NCBIfam" id="TIGR01489">
    <property type="entry name" value="DKMTPPase-SF"/>
    <property type="match status" value="1"/>
</dbReference>
<dbReference type="PANTHER" id="PTHR20889:SF12">
    <property type="entry name" value="LP01149P"/>
    <property type="match status" value="1"/>
</dbReference>
<dbReference type="NCBIfam" id="TIGR01488">
    <property type="entry name" value="HAD-SF-IB"/>
    <property type="match status" value="1"/>
</dbReference>
<proteinExistence type="predicted"/>
<sequence length="246" mass="26861">MSECHVPSVEGSLVVFDFDHTMIGCNSDTWVVEQLSKRKEVILGKLSEAGKRNAWTAGMDQAMAALHEEGVSVESIRECMEAISIDEGIKKAVRRVSSRGGDVRVLSDANTLFIEWIIHSNGLGPSVSKILSNPAHVEASGKLRVRPFHTDPHPPTSTSPPNLCKGRVMEDWLSEKQWTRVVYCGDGGGDFEGCLRVPSGGVIMARDGWTLHKKLLQAVEAGDPPRAPIQAWTDQHDLGTQLDALL</sequence>
<dbReference type="Gene3D" id="3.40.50.1000">
    <property type="entry name" value="HAD superfamily/HAD-like"/>
    <property type="match status" value="1"/>
</dbReference>
<evidence type="ECO:0000256" key="7">
    <source>
        <dbReference type="PIRSR" id="PIRSR031051-3"/>
    </source>
</evidence>
<dbReference type="Pfam" id="PF06888">
    <property type="entry name" value="Put_Phosphatase"/>
    <property type="match status" value="1"/>
</dbReference>
<evidence type="ECO:0000256" key="3">
    <source>
        <dbReference type="ARBA" id="ARBA00022801"/>
    </source>
</evidence>
<evidence type="ECO:0000256" key="2">
    <source>
        <dbReference type="ARBA" id="ARBA00022723"/>
    </source>
</evidence>
<evidence type="ECO:0000256" key="6">
    <source>
        <dbReference type="PIRSR" id="PIRSR031051-2"/>
    </source>
</evidence>
<keyword evidence="2 7" id="KW-0479">Metal-binding</keyword>
<dbReference type="SUPFAM" id="SSF56784">
    <property type="entry name" value="HAD-like"/>
    <property type="match status" value="1"/>
</dbReference>
<dbReference type="PIRSF" id="PIRSF031051">
    <property type="entry name" value="PyrdxlP_Pase_PHOSPHO2"/>
    <property type="match status" value="1"/>
</dbReference>